<organism evidence="2 3">
    <name type="scientific">Salinactinospora qingdaonensis</name>
    <dbReference type="NCBI Taxonomy" id="702744"/>
    <lineage>
        <taxon>Bacteria</taxon>
        <taxon>Bacillati</taxon>
        <taxon>Actinomycetota</taxon>
        <taxon>Actinomycetes</taxon>
        <taxon>Streptosporangiales</taxon>
        <taxon>Nocardiopsidaceae</taxon>
        <taxon>Salinactinospora</taxon>
    </lineage>
</organism>
<accession>A0ABP7G649</accession>
<feature type="compositionally biased region" description="Basic and acidic residues" evidence="1">
    <location>
        <begin position="52"/>
        <end position="71"/>
    </location>
</feature>
<feature type="region of interest" description="Disordered" evidence="1">
    <location>
        <begin position="47"/>
        <end position="71"/>
    </location>
</feature>
<evidence type="ECO:0008006" key="4">
    <source>
        <dbReference type="Google" id="ProtNLM"/>
    </source>
</evidence>
<keyword evidence="3" id="KW-1185">Reference proteome</keyword>
<dbReference type="Pfam" id="PF11387">
    <property type="entry name" value="DUF2795"/>
    <property type="match status" value="1"/>
</dbReference>
<sequence>MTSADKRRVRKALHGMDFPADKGQLLAYAEEREADPKSAQALRALPEGQYHSIDEVERHVPQRPAEHDPDE</sequence>
<reference evidence="3" key="1">
    <citation type="journal article" date="2019" name="Int. J. Syst. Evol. Microbiol.">
        <title>The Global Catalogue of Microorganisms (GCM) 10K type strain sequencing project: providing services to taxonomists for standard genome sequencing and annotation.</title>
        <authorList>
            <consortium name="The Broad Institute Genomics Platform"/>
            <consortium name="The Broad Institute Genome Sequencing Center for Infectious Disease"/>
            <person name="Wu L."/>
            <person name="Ma J."/>
        </authorList>
    </citation>
    <scope>NUCLEOTIDE SEQUENCE [LARGE SCALE GENOMIC DNA]</scope>
    <source>
        <strain evidence="3">JCM 17137</strain>
    </source>
</reference>
<evidence type="ECO:0000256" key="1">
    <source>
        <dbReference type="SAM" id="MobiDB-lite"/>
    </source>
</evidence>
<dbReference type="RefSeq" id="WP_344973032.1">
    <property type="nucleotide sequence ID" value="NZ_BAABDD010000017.1"/>
</dbReference>
<proteinExistence type="predicted"/>
<dbReference type="Proteomes" id="UP001500908">
    <property type="component" value="Unassembled WGS sequence"/>
</dbReference>
<comment type="caution">
    <text evidence="2">The sequence shown here is derived from an EMBL/GenBank/DDBJ whole genome shotgun (WGS) entry which is preliminary data.</text>
</comment>
<dbReference type="InterPro" id="IPR021527">
    <property type="entry name" value="DUF2795"/>
</dbReference>
<evidence type="ECO:0000313" key="2">
    <source>
        <dbReference type="EMBL" id="GAA3752407.1"/>
    </source>
</evidence>
<protein>
    <recommendedName>
        <fullName evidence="4">DUF2795 domain-containing protein</fullName>
    </recommendedName>
</protein>
<evidence type="ECO:0000313" key="3">
    <source>
        <dbReference type="Proteomes" id="UP001500908"/>
    </source>
</evidence>
<gene>
    <name evidence="2" type="ORF">GCM10022402_34170</name>
</gene>
<name>A0ABP7G649_9ACTN</name>
<dbReference type="EMBL" id="BAABDD010000017">
    <property type="protein sequence ID" value="GAA3752407.1"/>
    <property type="molecule type" value="Genomic_DNA"/>
</dbReference>